<dbReference type="EMBL" id="GGEC01079585">
    <property type="protein sequence ID" value="MBX60069.1"/>
    <property type="molecule type" value="Transcribed_RNA"/>
</dbReference>
<organism evidence="1">
    <name type="scientific">Rhizophora mucronata</name>
    <name type="common">Asiatic mangrove</name>
    <dbReference type="NCBI Taxonomy" id="61149"/>
    <lineage>
        <taxon>Eukaryota</taxon>
        <taxon>Viridiplantae</taxon>
        <taxon>Streptophyta</taxon>
        <taxon>Embryophyta</taxon>
        <taxon>Tracheophyta</taxon>
        <taxon>Spermatophyta</taxon>
        <taxon>Magnoliopsida</taxon>
        <taxon>eudicotyledons</taxon>
        <taxon>Gunneridae</taxon>
        <taxon>Pentapetalae</taxon>
        <taxon>rosids</taxon>
        <taxon>fabids</taxon>
        <taxon>Malpighiales</taxon>
        <taxon>Rhizophoraceae</taxon>
        <taxon>Rhizophora</taxon>
    </lineage>
</organism>
<dbReference type="AlphaFoldDB" id="A0A2P2PZH7"/>
<proteinExistence type="predicted"/>
<protein>
    <submittedName>
        <fullName evidence="1">Uncharacterized protein</fullName>
    </submittedName>
</protein>
<evidence type="ECO:0000313" key="1">
    <source>
        <dbReference type="EMBL" id="MBX60069.1"/>
    </source>
</evidence>
<reference evidence="1" key="1">
    <citation type="submission" date="2018-02" db="EMBL/GenBank/DDBJ databases">
        <title>Rhizophora mucronata_Transcriptome.</title>
        <authorList>
            <person name="Meera S.P."/>
            <person name="Sreeshan A."/>
            <person name="Augustine A."/>
        </authorList>
    </citation>
    <scope>NUCLEOTIDE SEQUENCE</scope>
    <source>
        <tissue evidence="1">Leaf</tissue>
    </source>
</reference>
<name>A0A2P2PZH7_RHIMU</name>
<sequence length="20" mass="2294">MWVACKQRVLFGVRKASSVQ</sequence>
<accession>A0A2P2PZH7</accession>